<feature type="compositionally biased region" description="Acidic residues" evidence="1">
    <location>
        <begin position="188"/>
        <end position="202"/>
    </location>
</feature>
<sequence length="678" mass="79327">MSRNYKKEDFLPVIEDLKKLCLITVMEEERSNVKNTVMISKINSTELVNNSQAIKNLESLNINLASFLTNGSEESNPRIQKTKSDTPIPQKNYKRQKTSNLQVGNPVQNNSDLICIDDPEVIIPTQFFDFSTQTAELNKKIDISDDQMIEECHLKTPVKRSSLPITNDEEIDEFSLRSVANPLENDINSEEEESAVQDESDTDFSSVSSSRGKKTFSKNNRKNSKSSNESKKSKTKQNTKKKITEKQNAIDNRNQPIRLLRNLTSDLLFKHSSFKAFTNSFNYFHMYKKTEPLFLQEKRLTETWFYYNFLRRIINNETKNLEAFYVNQLDTNLEQINSTVFTLFSKKWSGPCHRDRCLDQNCCKVIGIDGNYKINRLKCMYSFVELHCDEIDNIQIGCPNTPLKGSYYCEEHSTIDQKVLFKYGDKYIKCNLSQVQPKSGRVSTENLIIYDSFVNKKDHVLYLVSNDSNNPFWVTENQIPKVYIENFLKKNHDQENCQTLKSLCMPCEKKNRTVGEFLAVFNCGIICGFREIFGSETLTQATCFLMDLYQEIEIKPNFIMYDDGCHLKQFIDTSHKIINKTKRYKELMTKTIVIDRFHYKGHKKRNDYCKTKCNPEKYADLNSINTSVVEQINFWFSGFKYISKHMKKERFKFFVFVMCDELNEANLTYNIFKKRCFF</sequence>
<reference evidence="2" key="1">
    <citation type="submission" date="2021-02" db="EMBL/GenBank/DDBJ databases">
        <authorList>
            <person name="Nowell W R."/>
        </authorList>
    </citation>
    <scope>NUCLEOTIDE SEQUENCE</scope>
    <source>
        <strain evidence="2">Ploen Becks lab</strain>
    </source>
</reference>
<keyword evidence="3" id="KW-1185">Reference proteome</keyword>
<feature type="region of interest" description="Disordered" evidence="1">
    <location>
        <begin position="70"/>
        <end position="91"/>
    </location>
</feature>
<feature type="compositionally biased region" description="Polar residues" evidence="1">
    <location>
        <begin position="70"/>
        <end position="89"/>
    </location>
</feature>
<comment type="caution">
    <text evidence="2">The sequence shown here is derived from an EMBL/GenBank/DDBJ whole genome shotgun (WGS) entry which is preliminary data.</text>
</comment>
<evidence type="ECO:0000256" key="1">
    <source>
        <dbReference type="SAM" id="MobiDB-lite"/>
    </source>
</evidence>
<dbReference type="AlphaFoldDB" id="A0A813VVB0"/>
<dbReference type="OrthoDB" id="10067685at2759"/>
<organism evidence="2 3">
    <name type="scientific">Brachionus calyciflorus</name>
    <dbReference type="NCBI Taxonomy" id="104777"/>
    <lineage>
        <taxon>Eukaryota</taxon>
        <taxon>Metazoa</taxon>
        <taxon>Spiralia</taxon>
        <taxon>Gnathifera</taxon>
        <taxon>Rotifera</taxon>
        <taxon>Eurotatoria</taxon>
        <taxon>Monogononta</taxon>
        <taxon>Pseudotrocha</taxon>
        <taxon>Ploima</taxon>
        <taxon>Brachionidae</taxon>
        <taxon>Brachionus</taxon>
    </lineage>
</organism>
<name>A0A813VVB0_9BILA</name>
<accession>A0A813VVB0</accession>
<dbReference type="Proteomes" id="UP000663879">
    <property type="component" value="Unassembled WGS sequence"/>
</dbReference>
<feature type="compositionally biased region" description="Basic residues" evidence="1">
    <location>
        <begin position="211"/>
        <end position="224"/>
    </location>
</feature>
<protein>
    <submittedName>
        <fullName evidence="2">Uncharacterized protein</fullName>
    </submittedName>
</protein>
<feature type="compositionally biased region" description="Basic residues" evidence="1">
    <location>
        <begin position="233"/>
        <end position="243"/>
    </location>
</feature>
<dbReference type="EMBL" id="CAJNOC010001199">
    <property type="protein sequence ID" value="CAF0844130.1"/>
    <property type="molecule type" value="Genomic_DNA"/>
</dbReference>
<feature type="region of interest" description="Disordered" evidence="1">
    <location>
        <begin position="188"/>
        <end position="250"/>
    </location>
</feature>
<evidence type="ECO:0000313" key="2">
    <source>
        <dbReference type="EMBL" id="CAF0844130.1"/>
    </source>
</evidence>
<gene>
    <name evidence="2" type="ORF">OXX778_LOCUS8611</name>
</gene>
<evidence type="ECO:0000313" key="3">
    <source>
        <dbReference type="Proteomes" id="UP000663879"/>
    </source>
</evidence>
<proteinExistence type="predicted"/>